<dbReference type="InterPro" id="IPR015860">
    <property type="entry name" value="ABC_transpr_TagH-like"/>
</dbReference>
<sequence length="430" mass="47711">MHPVIQVRNLSKCYRIGTRDRATRNFRESIMETLLSPLRNLKRIRNQTRFENGDTGLYYGNGTESDVIWALRGVSFDVQQGEVLGIIGRNGAGKSTLLKVLSRITEPTSGEAKIYGRIASLLEAGSGFHPDLTGRENIYLNGTILGMRKAEVNRKFDEIVDFSEIEKFLDTPVKYYSSGMYVRLAFAVAAHLESEILVVDEVLAVGDAAFQKKCLGKMGEVEKEGRTILFVSHNTGTVSSLCNQGLFLDNGEAIFKGMTRECIGHYLKSTASNDESHTVHLDKPTNAPIWMESITIICNSTPSDCLVAGEELSFKVTFQSEETLRSPKVTYIISSVDGVPLINASNRYQPSPDFPTSVSNGTVYCHLGSVPFMEGSYTVSFSLGDELRDWHIAENALTFRVFGNDVWGTGRLPKPNSSYFWHPTVFEPAI</sequence>
<evidence type="ECO:0000256" key="1">
    <source>
        <dbReference type="ARBA" id="ARBA00005417"/>
    </source>
</evidence>
<dbReference type="Gene3D" id="2.70.50.60">
    <property type="entry name" value="abc- transporter (atp binding component) like domain"/>
    <property type="match status" value="1"/>
</dbReference>
<evidence type="ECO:0000313" key="7">
    <source>
        <dbReference type="Proteomes" id="UP001144372"/>
    </source>
</evidence>
<protein>
    <recommendedName>
        <fullName evidence="5">ABC transporter domain-containing protein</fullName>
    </recommendedName>
</protein>
<organism evidence="6 7">
    <name type="scientific">Desulforhabdus amnigena</name>
    <dbReference type="NCBI Taxonomy" id="40218"/>
    <lineage>
        <taxon>Bacteria</taxon>
        <taxon>Pseudomonadati</taxon>
        <taxon>Thermodesulfobacteriota</taxon>
        <taxon>Syntrophobacteria</taxon>
        <taxon>Syntrophobacterales</taxon>
        <taxon>Syntrophobacteraceae</taxon>
        <taxon>Desulforhabdus</taxon>
    </lineage>
</organism>
<evidence type="ECO:0000256" key="2">
    <source>
        <dbReference type="ARBA" id="ARBA00022448"/>
    </source>
</evidence>
<comment type="similarity">
    <text evidence="1">Belongs to the ABC transporter superfamily.</text>
</comment>
<evidence type="ECO:0000256" key="4">
    <source>
        <dbReference type="ARBA" id="ARBA00022840"/>
    </source>
</evidence>
<evidence type="ECO:0000256" key="3">
    <source>
        <dbReference type="ARBA" id="ARBA00022741"/>
    </source>
</evidence>
<keyword evidence="4" id="KW-0067">ATP-binding</keyword>
<dbReference type="InterPro" id="IPR029439">
    <property type="entry name" value="Wzt_C"/>
</dbReference>
<reference evidence="6" key="1">
    <citation type="submission" date="2022-12" db="EMBL/GenBank/DDBJ databases">
        <title>Reference genome sequencing for broad-spectrum identification of bacterial and archaeal isolates by mass spectrometry.</title>
        <authorList>
            <person name="Sekiguchi Y."/>
            <person name="Tourlousse D.M."/>
        </authorList>
    </citation>
    <scope>NUCLEOTIDE SEQUENCE</scope>
    <source>
        <strain evidence="6">ASRB1</strain>
    </source>
</reference>
<keyword evidence="7" id="KW-1185">Reference proteome</keyword>
<dbReference type="AlphaFoldDB" id="A0A9W6FSX3"/>
<comment type="caution">
    <text evidence="6">The sequence shown here is derived from an EMBL/GenBank/DDBJ whole genome shotgun (WGS) entry which is preliminary data.</text>
</comment>
<dbReference type="CDD" id="cd10147">
    <property type="entry name" value="Wzt_C-like"/>
    <property type="match status" value="1"/>
</dbReference>
<dbReference type="Gene3D" id="3.40.50.300">
    <property type="entry name" value="P-loop containing nucleotide triphosphate hydrolases"/>
    <property type="match status" value="1"/>
</dbReference>
<evidence type="ECO:0000259" key="5">
    <source>
        <dbReference type="PROSITE" id="PS50893"/>
    </source>
</evidence>
<dbReference type="InterPro" id="IPR027417">
    <property type="entry name" value="P-loop_NTPase"/>
</dbReference>
<name>A0A9W6FSX3_9BACT</name>
<dbReference type="GO" id="GO:0016020">
    <property type="term" value="C:membrane"/>
    <property type="evidence" value="ECO:0007669"/>
    <property type="project" value="InterPro"/>
</dbReference>
<dbReference type="InterPro" id="IPR003439">
    <property type="entry name" value="ABC_transporter-like_ATP-bd"/>
</dbReference>
<dbReference type="EMBL" id="BSDR01000001">
    <property type="protein sequence ID" value="GLI34549.1"/>
    <property type="molecule type" value="Genomic_DNA"/>
</dbReference>
<gene>
    <name evidence="6" type="ORF">DAMNIGENAA_19820</name>
</gene>
<feature type="domain" description="ABC transporter" evidence="5">
    <location>
        <begin position="44"/>
        <end position="275"/>
    </location>
</feature>
<evidence type="ECO:0000313" key="6">
    <source>
        <dbReference type="EMBL" id="GLI34549.1"/>
    </source>
</evidence>
<dbReference type="CDD" id="cd03220">
    <property type="entry name" value="ABC_KpsT_Wzt"/>
    <property type="match status" value="1"/>
</dbReference>
<accession>A0A9W6FSX3</accession>
<dbReference type="Pfam" id="PF00005">
    <property type="entry name" value="ABC_tran"/>
    <property type="match status" value="1"/>
</dbReference>
<keyword evidence="3" id="KW-0547">Nucleotide-binding</keyword>
<dbReference type="Proteomes" id="UP001144372">
    <property type="component" value="Unassembled WGS sequence"/>
</dbReference>
<dbReference type="GO" id="GO:0140359">
    <property type="term" value="F:ABC-type transporter activity"/>
    <property type="evidence" value="ECO:0007669"/>
    <property type="project" value="InterPro"/>
</dbReference>
<dbReference type="PROSITE" id="PS50893">
    <property type="entry name" value="ABC_TRANSPORTER_2"/>
    <property type="match status" value="1"/>
</dbReference>
<dbReference type="Pfam" id="PF14524">
    <property type="entry name" value="Wzt_C"/>
    <property type="match status" value="1"/>
</dbReference>
<keyword evidence="2" id="KW-0813">Transport</keyword>
<dbReference type="GO" id="GO:0016887">
    <property type="term" value="F:ATP hydrolysis activity"/>
    <property type="evidence" value="ECO:0007669"/>
    <property type="project" value="InterPro"/>
</dbReference>
<proteinExistence type="inferred from homology"/>
<dbReference type="InterPro" id="IPR003593">
    <property type="entry name" value="AAA+_ATPase"/>
</dbReference>
<dbReference type="SMART" id="SM00382">
    <property type="entry name" value="AAA"/>
    <property type="match status" value="1"/>
</dbReference>
<dbReference type="SUPFAM" id="SSF52540">
    <property type="entry name" value="P-loop containing nucleoside triphosphate hydrolases"/>
    <property type="match status" value="1"/>
</dbReference>
<dbReference type="InterPro" id="IPR050683">
    <property type="entry name" value="Bact_Polysacc_Export_ATP-bd"/>
</dbReference>
<dbReference type="GO" id="GO:0005524">
    <property type="term" value="F:ATP binding"/>
    <property type="evidence" value="ECO:0007669"/>
    <property type="project" value="UniProtKB-KW"/>
</dbReference>
<dbReference type="PANTHER" id="PTHR46743:SF2">
    <property type="entry name" value="TEICHOIC ACIDS EXPORT ATP-BINDING PROTEIN TAGH"/>
    <property type="match status" value="1"/>
</dbReference>
<dbReference type="PANTHER" id="PTHR46743">
    <property type="entry name" value="TEICHOIC ACIDS EXPORT ATP-BINDING PROTEIN TAGH"/>
    <property type="match status" value="1"/>
</dbReference>